<evidence type="ECO:0000313" key="2">
    <source>
        <dbReference type="Proteomes" id="UP001292094"/>
    </source>
</evidence>
<dbReference type="EMBL" id="JAWZYT010001731">
    <property type="protein sequence ID" value="KAK4309602.1"/>
    <property type="molecule type" value="Genomic_DNA"/>
</dbReference>
<protein>
    <submittedName>
        <fullName evidence="1">Uncharacterized protein</fullName>
    </submittedName>
</protein>
<comment type="caution">
    <text evidence="1">The sequence shown here is derived from an EMBL/GenBank/DDBJ whole genome shotgun (WGS) entry which is preliminary data.</text>
</comment>
<gene>
    <name evidence="1" type="ORF">Pmani_018781</name>
</gene>
<dbReference type="Proteomes" id="UP001292094">
    <property type="component" value="Unassembled WGS sequence"/>
</dbReference>
<proteinExistence type="predicted"/>
<accession>A0AAE1U4L2</accession>
<sequence>MMEAPVFHFLLLYHEQHTTAKQQPLIYPLPQQISAATATIIPTTPLAMPVPAVSTTPPPSLQELRANIYAKTVCNH</sequence>
<evidence type="ECO:0000313" key="1">
    <source>
        <dbReference type="EMBL" id="KAK4309602.1"/>
    </source>
</evidence>
<organism evidence="1 2">
    <name type="scientific">Petrolisthes manimaculis</name>
    <dbReference type="NCBI Taxonomy" id="1843537"/>
    <lineage>
        <taxon>Eukaryota</taxon>
        <taxon>Metazoa</taxon>
        <taxon>Ecdysozoa</taxon>
        <taxon>Arthropoda</taxon>
        <taxon>Crustacea</taxon>
        <taxon>Multicrustacea</taxon>
        <taxon>Malacostraca</taxon>
        <taxon>Eumalacostraca</taxon>
        <taxon>Eucarida</taxon>
        <taxon>Decapoda</taxon>
        <taxon>Pleocyemata</taxon>
        <taxon>Anomura</taxon>
        <taxon>Galatheoidea</taxon>
        <taxon>Porcellanidae</taxon>
        <taxon>Petrolisthes</taxon>
    </lineage>
</organism>
<keyword evidence="2" id="KW-1185">Reference proteome</keyword>
<name>A0AAE1U4L2_9EUCA</name>
<dbReference type="AlphaFoldDB" id="A0AAE1U4L2"/>
<reference evidence="1" key="1">
    <citation type="submission" date="2023-11" db="EMBL/GenBank/DDBJ databases">
        <title>Genome assemblies of two species of porcelain crab, Petrolisthes cinctipes and Petrolisthes manimaculis (Anomura: Porcellanidae).</title>
        <authorList>
            <person name="Angst P."/>
        </authorList>
    </citation>
    <scope>NUCLEOTIDE SEQUENCE</scope>
    <source>
        <strain evidence="1">PB745_02</strain>
        <tissue evidence="1">Gill</tissue>
    </source>
</reference>